<dbReference type="Proteomes" id="UP001269375">
    <property type="component" value="Unassembled WGS sequence"/>
</dbReference>
<dbReference type="Gene3D" id="3.40.190.290">
    <property type="match status" value="1"/>
</dbReference>
<dbReference type="PROSITE" id="PS50931">
    <property type="entry name" value="HTH_LYSR"/>
    <property type="match status" value="1"/>
</dbReference>
<dbReference type="InterPro" id="IPR036388">
    <property type="entry name" value="WH-like_DNA-bd_sf"/>
</dbReference>
<keyword evidence="4" id="KW-0804">Transcription</keyword>
<dbReference type="Pfam" id="PF03466">
    <property type="entry name" value="LysR_substrate"/>
    <property type="match status" value="1"/>
</dbReference>
<evidence type="ECO:0000256" key="1">
    <source>
        <dbReference type="ARBA" id="ARBA00009437"/>
    </source>
</evidence>
<organism evidence="6 7">
    <name type="scientific">Larsenimonas suaedae</name>
    <dbReference type="NCBI Taxonomy" id="1851019"/>
    <lineage>
        <taxon>Bacteria</taxon>
        <taxon>Pseudomonadati</taxon>
        <taxon>Pseudomonadota</taxon>
        <taxon>Gammaproteobacteria</taxon>
        <taxon>Oceanospirillales</taxon>
        <taxon>Halomonadaceae</taxon>
        <taxon>Larsenimonas</taxon>
    </lineage>
</organism>
<protein>
    <submittedName>
        <fullName evidence="6">LysR family transcriptional regulator</fullName>
    </submittedName>
</protein>
<dbReference type="PANTHER" id="PTHR30126:SF91">
    <property type="entry name" value="LYSR FAMILY TRANSCRIPTIONAL REGULATOR"/>
    <property type="match status" value="1"/>
</dbReference>
<keyword evidence="7" id="KW-1185">Reference proteome</keyword>
<dbReference type="Pfam" id="PF00126">
    <property type="entry name" value="HTH_1"/>
    <property type="match status" value="1"/>
</dbReference>
<dbReference type="PANTHER" id="PTHR30126">
    <property type="entry name" value="HTH-TYPE TRANSCRIPTIONAL REGULATOR"/>
    <property type="match status" value="1"/>
</dbReference>
<evidence type="ECO:0000256" key="4">
    <source>
        <dbReference type="ARBA" id="ARBA00023163"/>
    </source>
</evidence>
<dbReference type="PRINTS" id="PR00039">
    <property type="entry name" value="HTHLYSR"/>
</dbReference>
<evidence type="ECO:0000256" key="3">
    <source>
        <dbReference type="ARBA" id="ARBA00023125"/>
    </source>
</evidence>
<gene>
    <name evidence="6" type="ORF">QC825_01430</name>
</gene>
<dbReference type="RefSeq" id="WP_251593080.1">
    <property type="nucleotide sequence ID" value="NZ_JAMLJI010000002.1"/>
</dbReference>
<dbReference type="SUPFAM" id="SSF46785">
    <property type="entry name" value="Winged helix' DNA-binding domain"/>
    <property type="match status" value="1"/>
</dbReference>
<dbReference type="SUPFAM" id="SSF53850">
    <property type="entry name" value="Periplasmic binding protein-like II"/>
    <property type="match status" value="1"/>
</dbReference>
<dbReference type="InterPro" id="IPR005119">
    <property type="entry name" value="LysR_subst-bd"/>
</dbReference>
<comment type="similarity">
    <text evidence="1">Belongs to the LysR transcriptional regulatory family.</text>
</comment>
<dbReference type="InterPro" id="IPR000847">
    <property type="entry name" value="LysR_HTH_N"/>
</dbReference>
<accession>A0ABU1GTA5</accession>
<dbReference type="Gene3D" id="1.10.10.10">
    <property type="entry name" value="Winged helix-like DNA-binding domain superfamily/Winged helix DNA-binding domain"/>
    <property type="match status" value="1"/>
</dbReference>
<dbReference type="InterPro" id="IPR036390">
    <property type="entry name" value="WH_DNA-bd_sf"/>
</dbReference>
<sequence length="301" mass="32955">MNEHLPWSLDQLITLLRVAETGSFSAAARSLGRAQSAVSTAIAHLEADLACTLFDRSTRLPRLTDAGHTLVHEARQVLAQCQRFEARARTLSRGEEASLTIAIEEALVEMPPVMMVLERLASTYPALALTVLNGAQDEVARWIEDGSAHLGIQFAHAQPASALERASLGQLTQVVVVGREHPLAQVSAPSAGDLAEHRQLMIAQRQTHSADTPQASRYWRLNSFYAMAELAVRGLGWARVPRHIAHYPPFRPNLVQLDVTDAGALPDIAIELISRRDSARGPVSQWLRNALAQALKHPVEH</sequence>
<keyword evidence="3" id="KW-0238">DNA-binding</keyword>
<evidence type="ECO:0000256" key="2">
    <source>
        <dbReference type="ARBA" id="ARBA00023015"/>
    </source>
</evidence>
<comment type="caution">
    <text evidence="6">The sequence shown here is derived from an EMBL/GenBank/DDBJ whole genome shotgun (WGS) entry which is preliminary data.</text>
</comment>
<proteinExistence type="inferred from homology"/>
<evidence type="ECO:0000313" key="6">
    <source>
        <dbReference type="EMBL" id="MDR5894732.1"/>
    </source>
</evidence>
<feature type="domain" description="HTH lysR-type" evidence="5">
    <location>
        <begin position="7"/>
        <end position="64"/>
    </location>
</feature>
<evidence type="ECO:0000259" key="5">
    <source>
        <dbReference type="PROSITE" id="PS50931"/>
    </source>
</evidence>
<evidence type="ECO:0000313" key="7">
    <source>
        <dbReference type="Proteomes" id="UP001269375"/>
    </source>
</evidence>
<dbReference type="CDD" id="cd05466">
    <property type="entry name" value="PBP2_LTTR_substrate"/>
    <property type="match status" value="1"/>
</dbReference>
<name>A0ABU1GTA5_9GAMM</name>
<dbReference type="EMBL" id="JARWAO010000001">
    <property type="protein sequence ID" value="MDR5894732.1"/>
    <property type="molecule type" value="Genomic_DNA"/>
</dbReference>
<keyword evidence="2" id="KW-0805">Transcription regulation</keyword>
<reference evidence="6 7" key="1">
    <citation type="submission" date="2023-04" db="EMBL/GenBank/DDBJ databases">
        <title>A long-awaited taxogenomic arrangement of the family Halomonadaceae.</title>
        <authorList>
            <person name="De La Haba R."/>
            <person name="Chuvochina M."/>
            <person name="Wittouck S."/>
            <person name="Arahal D.R."/>
            <person name="Sanchez-Porro C."/>
            <person name="Hugenholtz P."/>
            <person name="Ventosa A."/>
        </authorList>
    </citation>
    <scope>NUCLEOTIDE SEQUENCE [LARGE SCALE GENOMIC DNA]</scope>
    <source>
        <strain evidence="6 7">DSM 22428</strain>
    </source>
</reference>